<comment type="function">
    <text evidence="2">Catalyzes the dismutation of two molecules of 6,7-dimethyl-8-ribityllumazine, resulting in the formation of riboflavin and 5-amino-6-(D-ribitylamino)uracil.</text>
</comment>
<feature type="domain" description="Lumazine-binding" evidence="12">
    <location>
        <begin position="98"/>
        <end position="194"/>
    </location>
</feature>
<dbReference type="CDD" id="cd00402">
    <property type="entry name" value="Riboflavin_synthase_like"/>
    <property type="match status" value="1"/>
</dbReference>
<dbReference type="FunFam" id="2.40.30.20:FF:000004">
    <property type="entry name" value="Riboflavin synthase, alpha subunit"/>
    <property type="match status" value="1"/>
</dbReference>
<dbReference type="NCBIfam" id="TIGR00187">
    <property type="entry name" value="ribE"/>
    <property type="match status" value="1"/>
</dbReference>
<evidence type="ECO:0000256" key="7">
    <source>
        <dbReference type="ARBA" id="ARBA00022619"/>
    </source>
</evidence>
<keyword evidence="9" id="KW-0677">Repeat</keyword>
<evidence type="ECO:0000256" key="8">
    <source>
        <dbReference type="ARBA" id="ARBA00022679"/>
    </source>
</evidence>
<name>A0A7T4R1A8_9GAMM</name>
<dbReference type="PANTHER" id="PTHR21098">
    <property type="entry name" value="RIBOFLAVIN SYNTHASE ALPHA CHAIN"/>
    <property type="match status" value="1"/>
</dbReference>
<dbReference type="InterPro" id="IPR023366">
    <property type="entry name" value="ATP_synth_asu-like_sf"/>
</dbReference>
<dbReference type="EC" id="2.5.1.9" evidence="5 10"/>
<dbReference type="PANTHER" id="PTHR21098:SF12">
    <property type="entry name" value="RIBOFLAVIN SYNTHASE"/>
    <property type="match status" value="1"/>
</dbReference>
<dbReference type="RefSeq" id="WP_198570102.1">
    <property type="nucleotide sequence ID" value="NZ_CP066167.1"/>
</dbReference>
<feature type="domain" description="Lumazine-binding" evidence="12">
    <location>
        <begin position="1"/>
        <end position="97"/>
    </location>
</feature>
<dbReference type="Pfam" id="PF00677">
    <property type="entry name" value="Lum_binding"/>
    <property type="match status" value="2"/>
</dbReference>
<protein>
    <recommendedName>
        <fullName evidence="6 10">Riboflavin synthase</fullName>
        <ecNumber evidence="5 10">2.5.1.9</ecNumber>
    </recommendedName>
</protein>
<dbReference type="PIRSF" id="PIRSF000498">
    <property type="entry name" value="Riboflavin_syn_A"/>
    <property type="match status" value="1"/>
</dbReference>
<dbReference type="Proteomes" id="UP000596063">
    <property type="component" value="Chromosome"/>
</dbReference>
<dbReference type="FunFam" id="2.40.30.20:FF:000003">
    <property type="entry name" value="Riboflavin synthase, alpha subunit"/>
    <property type="match status" value="1"/>
</dbReference>
<keyword evidence="7" id="KW-0686">Riboflavin biosynthesis</keyword>
<evidence type="ECO:0000256" key="11">
    <source>
        <dbReference type="PROSITE-ProRule" id="PRU00524"/>
    </source>
</evidence>
<evidence type="ECO:0000256" key="5">
    <source>
        <dbReference type="ARBA" id="ARBA00012827"/>
    </source>
</evidence>
<dbReference type="GO" id="GO:0004746">
    <property type="term" value="F:riboflavin synthase activity"/>
    <property type="evidence" value="ECO:0007669"/>
    <property type="project" value="UniProtKB-UniRule"/>
</dbReference>
<sequence length="230" mass="23960">MFTGIIEAVGTVAALQSKGGDLRLRVRSGKLPLAEVKLGDSIATNGVCLTVVDLPGDGYWADVSRETLAYSTLGQLQVGQSLNLERAMAADGRFDGHIVSGHCDGVGSIASIARDARSVRVQIDAPTELARYIAHKGSICVDGVSLTVNKVEGRRFDLNIVPHTAAETIISGYRSGDTVNLEVDVVARYLERLLTAGAEHTVDGADGGADSAGGGLTLAKLADNGFLKAK</sequence>
<dbReference type="EMBL" id="CP066167">
    <property type="protein sequence ID" value="QQD18611.1"/>
    <property type="molecule type" value="Genomic_DNA"/>
</dbReference>
<evidence type="ECO:0000256" key="1">
    <source>
        <dbReference type="ARBA" id="ARBA00000968"/>
    </source>
</evidence>
<gene>
    <name evidence="13" type="ORF">I6N98_01675</name>
</gene>
<evidence type="ECO:0000256" key="3">
    <source>
        <dbReference type="ARBA" id="ARBA00004887"/>
    </source>
</evidence>
<dbReference type="InterPro" id="IPR001783">
    <property type="entry name" value="Lumazine-bd"/>
</dbReference>
<organism evidence="13 14">
    <name type="scientific">Spongiibacter nanhainus</name>
    <dbReference type="NCBI Taxonomy" id="2794344"/>
    <lineage>
        <taxon>Bacteria</taxon>
        <taxon>Pseudomonadati</taxon>
        <taxon>Pseudomonadota</taxon>
        <taxon>Gammaproteobacteria</taxon>
        <taxon>Cellvibrionales</taxon>
        <taxon>Spongiibacteraceae</taxon>
        <taxon>Spongiibacter</taxon>
    </lineage>
</organism>
<dbReference type="NCBIfam" id="NF009566">
    <property type="entry name" value="PRK13020.1"/>
    <property type="match status" value="1"/>
</dbReference>
<dbReference type="PROSITE" id="PS51177">
    <property type="entry name" value="LUMAZINE_BIND"/>
    <property type="match status" value="2"/>
</dbReference>
<dbReference type="GO" id="GO:0009231">
    <property type="term" value="P:riboflavin biosynthetic process"/>
    <property type="evidence" value="ECO:0007669"/>
    <property type="project" value="UniProtKB-KW"/>
</dbReference>
<dbReference type="NCBIfam" id="NF006767">
    <property type="entry name" value="PRK09289.1"/>
    <property type="match status" value="1"/>
</dbReference>
<proteinExistence type="predicted"/>
<evidence type="ECO:0000256" key="6">
    <source>
        <dbReference type="ARBA" id="ARBA00013950"/>
    </source>
</evidence>
<keyword evidence="8 13" id="KW-0808">Transferase</keyword>
<feature type="repeat" description="Lumazine-binding" evidence="11">
    <location>
        <begin position="98"/>
        <end position="194"/>
    </location>
</feature>
<evidence type="ECO:0000256" key="4">
    <source>
        <dbReference type="ARBA" id="ARBA00011233"/>
    </source>
</evidence>
<accession>A0A7T4R1A8</accession>
<keyword evidence="14" id="KW-1185">Reference proteome</keyword>
<dbReference type="SUPFAM" id="SSF63380">
    <property type="entry name" value="Riboflavin synthase domain-like"/>
    <property type="match status" value="2"/>
</dbReference>
<comment type="catalytic activity">
    <reaction evidence="1">
        <text>2 6,7-dimethyl-8-(1-D-ribityl)lumazine + H(+) = 5-amino-6-(D-ribitylamino)uracil + riboflavin</text>
        <dbReference type="Rhea" id="RHEA:20772"/>
        <dbReference type="ChEBI" id="CHEBI:15378"/>
        <dbReference type="ChEBI" id="CHEBI:15934"/>
        <dbReference type="ChEBI" id="CHEBI:57986"/>
        <dbReference type="ChEBI" id="CHEBI:58201"/>
        <dbReference type="EC" id="2.5.1.9"/>
    </reaction>
</comment>
<dbReference type="InterPro" id="IPR017938">
    <property type="entry name" value="Riboflavin_synthase-like_b-brl"/>
</dbReference>
<evidence type="ECO:0000256" key="10">
    <source>
        <dbReference type="NCBIfam" id="TIGR00187"/>
    </source>
</evidence>
<comment type="subunit">
    <text evidence="4">Homotrimer.</text>
</comment>
<evidence type="ECO:0000256" key="9">
    <source>
        <dbReference type="ARBA" id="ARBA00022737"/>
    </source>
</evidence>
<feature type="repeat" description="Lumazine-binding" evidence="11">
    <location>
        <begin position="1"/>
        <end position="97"/>
    </location>
</feature>
<dbReference type="Gene3D" id="2.40.30.20">
    <property type="match status" value="2"/>
</dbReference>
<dbReference type="AlphaFoldDB" id="A0A7T4R1A8"/>
<dbReference type="InterPro" id="IPR026017">
    <property type="entry name" value="Lumazine-bd_dom"/>
</dbReference>
<evidence type="ECO:0000256" key="2">
    <source>
        <dbReference type="ARBA" id="ARBA00002803"/>
    </source>
</evidence>
<evidence type="ECO:0000313" key="13">
    <source>
        <dbReference type="EMBL" id="QQD18611.1"/>
    </source>
</evidence>
<comment type="pathway">
    <text evidence="3">Cofactor biosynthesis; riboflavin biosynthesis; riboflavin from 2-hydroxy-3-oxobutyl phosphate and 5-amino-6-(D-ribitylamino)uracil: step 2/2.</text>
</comment>
<dbReference type="KEGG" id="snan:I6N98_01675"/>
<reference evidence="13 14" key="1">
    <citation type="submission" date="2020-12" db="EMBL/GenBank/DDBJ databases">
        <authorList>
            <person name="Shan Y."/>
        </authorList>
    </citation>
    <scope>NUCLEOTIDE SEQUENCE [LARGE SCALE GENOMIC DNA]</scope>
    <source>
        <strain evidence="14">csc3.9</strain>
    </source>
</reference>
<evidence type="ECO:0000259" key="12">
    <source>
        <dbReference type="PROSITE" id="PS51177"/>
    </source>
</evidence>
<evidence type="ECO:0000313" key="14">
    <source>
        <dbReference type="Proteomes" id="UP000596063"/>
    </source>
</evidence>